<dbReference type="InterPro" id="IPR039426">
    <property type="entry name" value="TonB-dep_rcpt-like"/>
</dbReference>
<dbReference type="InterPro" id="IPR000531">
    <property type="entry name" value="Beta-barrel_TonB"/>
</dbReference>
<keyword evidence="2" id="KW-0813">Transport</keyword>
<evidence type="ECO:0000259" key="13">
    <source>
        <dbReference type="Pfam" id="PF00593"/>
    </source>
</evidence>
<comment type="subcellular location">
    <subcellularLocation>
        <location evidence="1">Cell outer membrane</location>
        <topology evidence="1">Multi-pass membrane protein</topology>
    </subcellularLocation>
</comment>
<evidence type="ECO:0000256" key="3">
    <source>
        <dbReference type="ARBA" id="ARBA00022452"/>
    </source>
</evidence>
<comment type="similarity">
    <text evidence="11">Belongs to the TonB-dependent receptor family.</text>
</comment>
<keyword evidence="7" id="KW-0406">Ion transport</keyword>
<sequence>MGYLLSGVAAAALLLPVQASAQPAEMDDVITVTAQKREQTLAEVPLSVDVISDDELDNITANGADILFLASRTPSLYAEGSFGRVFPRFYIRGLGNSDFDLNANQPVSVVRDEVVLENPILKGQPIFDLDRIEVLRGPQGTLFGRNTPAGIVKFETAKPTFEPEGYARLSYGSFDTYDAEAAVSGPLTDKLAGRLSFLAQGRNDFVDNTFEDGPIDGFENFTSYAARAQLLYNHSDDMRFLLNVHGYELDGGSRTFRANAIAPGGGFADGFDRREAAQDGIQFLRTEQYGGSFRSEWDVGPGTLTSITAYESVTVDARGDVDGGFGADFAPPSGPGSIPGPAGDPDNISIPFPAESQDNISDHYQFTSETRYAFPATDSIDLILGTFFFREELEIESFSFDTLAGNVINGFAIQDQETDAYAAFGSAEWRATDRVTINAGLRVSREERDFEASRIVGPFGAPPLGPIEADLEDTQVTGDFSMRYQLTDGLSVYGRYARGFRAPNAQGRVVFGDFVTVADTETIDSVELGTKYDLPEGLGFVSATLFGFNTNDQQLTAVGGAGNFNQLLNADGVVGWGVEIDGAIEPVENLSITFGYSFNDTRIDDELLEVGICGSPCTPTDPINPLTGNAQIDGNPLPNAPEHIANAAARYEVPVSTGMVYGFVDWAYRSEINFFLYESEEFRSGDKSEVGARLGYVHGEGGFEVSAFGRNIFNERVFDGAVDFNNFTGFVNDPATWGVEALVRF</sequence>
<dbReference type="Pfam" id="PF07715">
    <property type="entry name" value="Plug"/>
    <property type="match status" value="1"/>
</dbReference>
<gene>
    <name evidence="15" type="ORF">NOG11_04960</name>
</gene>
<dbReference type="InterPro" id="IPR036942">
    <property type="entry name" value="Beta-barrel_TonB_sf"/>
</dbReference>
<evidence type="ECO:0000256" key="6">
    <source>
        <dbReference type="ARBA" id="ARBA00023004"/>
    </source>
</evidence>
<proteinExistence type="inferred from homology"/>
<evidence type="ECO:0000256" key="10">
    <source>
        <dbReference type="ARBA" id="ARBA00023237"/>
    </source>
</evidence>
<keyword evidence="16" id="KW-1185">Reference proteome</keyword>
<keyword evidence="15" id="KW-0675">Receptor</keyword>
<evidence type="ECO:0000256" key="2">
    <source>
        <dbReference type="ARBA" id="ARBA00022448"/>
    </source>
</evidence>
<feature type="domain" description="TonB-dependent receptor-like beta-barrel" evidence="13">
    <location>
        <begin position="267"/>
        <end position="711"/>
    </location>
</feature>
<keyword evidence="8 11" id="KW-0798">TonB box</keyword>
<keyword evidence="6" id="KW-0408">Iron</keyword>
<feature type="domain" description="TonB-dependent receptor plug" evidence="14">
    <location>
        <begin position="41"/>
        <end position="151"/>
    </location>
</feature>
<evidence type="ECO:0000256" key="12">
    <source>
        <dbReference type="SAM" id="SignalP"/>
    </source>
</evidence>
<dbReference type="GO" id="GO:0006826">
    <property type="term" value="P:iron ion transport"/>
    <property type="evidence" value="ECO:0007669"/>
    <property type="project" value="UniProtKB-KW"/>
</dbReference>
<dbReference type="AlphaFoldDB" id="A0A9X2L9R2"/>
<keyword evidence="4" id="KW-0410">Iron transport</keyword>
<dbReference type="PANTHER" id="PTHR32552">
    <property type="entry name" value="FERRICHROME IRON RECEPTOR-RELATED"/>
    <property type="match status" value="1"/>
</dbReference>
<comment type="caution">
    <text evidence="15">The sequence shown here is derived from an EMBL/GenBank/DDBJ whole genome shotgun (WGS) entry which is preliminary data.</text>
</comment>
<keyword evidence="10" id="KW-0998">Cell outer membrane</keyword>
<evidence type="ECO:0000256" key="1">
    <source>
        <dbReference type="ARBA" id="ARBA00004571"/>
    </source>
</evidence>
<dbReference type="Pfam" id="PF00593">
    <property type="entry name" value="TonB_dep_Rec_b-barrel"/>
    <property type="match status" value="1"/>
</dbReference>
<keyword evidence="5" id="KW-0812">Transmembrane</keyword>
<evidence type="ECO:0000256" key="7">
    <source>
        <dbReference type="ARBA" id="ARBA00023065"/>
    </source>
</evidence>
<dbReference type="RefSeq" id="WP_256618580.1">
    <property type="nucleotide sequence ID" value="NZ_JANIBC010000002.1"/>
</dbReference>
<evidence type="ECO:0000256" key="8">
    <source>
        <dbReference type="ARBA" id="ARBA00023077"/>
    </source>
</evidence>
<feature type="chain" id="PRO_5040746384" evidence="12">
    <location>
        <begin position="22"/>
        <end position="745"/>
    </location>
</feature>
<keyword evidence="3" id="KW-1134">Transmembrane beta strand</keyword>
<dbReference type="EMBL" id="JANIBC010000002">
    <property type="protein sequence ID" value="MCQ8184732.1"/>
    <property type="molecule type" value="Genomic_DNA"/>
</dbReference>
<name>A0A9X2L9R2_9PROT</name>
<dbReference type="Gene3D" id="2.40.170.20">
    <property type="entry name" value="TonB-dependent receptor, beta-barrel domain"/>
    <property type="match status" value="1"/>
</dbReference>
<dbReference type="PANTHER" id="PTHR32552:SF81">
    <property type="entry name" value="TONB-DEPENDENT OUTER MEMBRANE RECEPTOR"/>
    <property type="match status" value="1"/>
</dbReference>
<dbReference type="SUPFAM" id="SSF56935">
    <property type="entry name" value="Porins"/>
    <property type="match status" value="1"/>
</dbReference>
<organism evidence="15 16">
    <name type="scientific">Parvularcula maris</name>
    <dbReference type="NCBI Taxonomy" id="2965077"/>
    <lineage>
        <taxon>Bacteria</taxon>
        <taxon>Pseudomonadati</taxon>
        <taxon>Pseudomonadota</taxon>
        <taxon>Alphaproteobacteria</taxon>
        <taxon>Parvularculales</taxon>
        <taxon>Parvularculaceae</taxon>
        <taxon>Parvularcula</taxon>
    </lineage>
</organism>
<evidence type="ECO:0000256" key="9">
    <source>
        <dbReference type="ARBA" id="ARBA00023136"/>
    </source>
</evidence>
<evidence type="ECO:0000256" key="11">
    <source>
        <dbReference type="RuleBase" id="RU003357"/>
    </source>
</evidence>
<accession>A0A9X2L9R2</accession>
<keyword evidence="9 11" id="KW-0472">Membrane</keyword>
<dbReference type="Proteomes" id="UP001142610">
    <property type="component" value="Unassembled WGS sequence"/>
</dbReference>
<keyword evidence="12" id="KW-0732">Signal</keyword>
<evidence type="ECO:0000256" key="5">
    <source>
        <dbReference type="ARBA" id="ARBA00022692"/>
    </source>
</evidence>
<protein>
    <submittedName>
        <fullName evidence="15">TonB-dependent receptor</fullName>
    </submittedName>
</protein>
<feature type="signal peptide" evidence="12">
    <location>
        <begin position="1"/>
        <end position="21"/>
    </location>
</feature>
<dbReference type="InterPro" id="IPR012910">
    <property type="entry name" value="Plug_dom"/>
</dbReference>
<evidence type="ECO:0000259" key="14">
    <source>
        <dbReference type="Pfam" id="PF07715"/>
    </source>
</evidence>
<evidence type="ECO:0000313" key="15">
    <source>
        <dbReference type="EMBL" id="MCQ8184732.1"/>
    </source>
</evidence>
<evidence type="ECO:0000256" key="4">
    <source>
        <dbReference type="ARBA" id="ARBA00022496"/>
    </source>
</evidence>
<dbReference type="GO" id="GO:0009279">
    <property type="term" value="C:cell outer membrane"/>
    <property type="evidence" value="ECO:0007669"/>
    <property type="project" value="UniProtKB-SubCell"/>
</dbReference>
<reference evidence="15" key="1">
    <citation type="submission" date="2022-07" db="EMBL/GenBank/DDBJ databases">
        <title>Parvularcula maris sp. nov., an algicidal bacterium isolated from seawater.</title>
        <authorList>
            <person name="Li F."/>
        </authorList>
    </citation>
    <scope>NUCLEOTIDE SEQUENCE</scope>
    <source>
        <strain evidence="15">BGMRC 0090</strain>
    </source>
</reference>
<evidence type="ECO:0000313" key="16">
    <source>
        <dbReference type="Proteomes" id="UP001142610"/>
    </source>
</evidence>